<proteinExistence type="predicted"/>
<gene>
    <name evidence="1" type="ORF">CHI95_18825</name>
</gene>
<evidence type="ECO:0000313" key="2">
    <source>
        <dbReference type="Proteomes" id="UP000216001"/>
    </source>
</evidence>
<dbReference type="EMBL" id="NOWC01000027">
    <property type="protein sequence ID" value="OZS73048.1"/>
    <property type="molecule type" value="Genomic_DNA"/>
</dbReference>
<dbReference type="Proteomes" id="UP000216001">
    <property type="component" value="Unassembled WGS sequence"/>
</dbReference>
<organism evidence="1 2">
    <name type="scientific">Providencia rettgeri</name>
    <dbReference type="NCBI Taxonomy" id="587"/>
    <lineage>
        <taxon>Bacteria</taxon>
        <taxon>Pseudomonadati</taxon>
        <taxon>Pseudomonadota</taxon>
        <taxon>Gammaproteobacteria</taxon>
        <taxon>Enterobacterales</taxon>
        <taxon>Morganellaceae</taxon>
        <taxon>Providencia</taxon>
    </lineage>
</organism>
<dbReference type="Gene3D" id="2.60.40.1090">
    <property type="entry name" value="Fimbrial-type adhesion domain"/>
    <property type="match status" value="1"/>
</dbReference>
<dbReference type="SUPFAM" id="SSF49401">
    <property type="entry name" value="Bacterial adhesins"/>
    <property type="match status" value="1"/>
</dbReference>
<dbReference type="RefSeq" id="WP_071548912.1">
    <property type="nucleotide sequence ID" value="NZ_NOWC01000027.1"/>
</dbReference>
<comment type="caution">
    <text evidence="1">The sequence shown here is derived from an EMBL/GenBank/DDBJ whole genome shotgun (WGS) entry which is preliminary data.</text>
</comment>
<name>A0A219X573_PRORE</name>
<accession>A0A219X573</accession>
<dbReference type="GO" id="GO:0009289">
    <property type="term" value="C:pilus"/>
    <property type="evidence" value="ECO:0007669"/>
    <property type="project" value="InterPro"/>
</dbReference>
<dbReference type="InterPro" id="IPR008966">
    <property type="entry name" value="Adhesion_dom_sf"/>
</dbReference>
<sequence>MHTVIRYLKTLVLSAWLIGSVSLPGHAVILNFSAFLTSGTCTFNLDKSALNLHASLHEFAPATLVDTQPFALSVTQCSDTDSALTPVVNITGEGSMRDGRWLFLSTASEDSNIGIMLVKSDVLPTYSSTEIQNNDDITLAPQGVDPVDQTIQFYAGMTCGTSGCSNIQSGSFNARVLFSLAYR</sequence>
<dbReference type="KEGG" id="prg:RB151_P104552"/>
<protein>
    <submittedName>
        <fullName evidence="1">Type 1 fimbrial protein</fullName>
    </submittedName>
</protein>
<reference evidence="1 2" key="1">
    <citation type="submission" date="2017-07" db="EMBL/GenBank/DDBJ databases">
        <title>blaIMP-27 on transferable plasmids in Proteus mirabilis and Providencia rettgeri.</title>
        <authorList>
            <person name="Potter R."/>
        </authorList>
    </citation>
    <scope>NUCLEOTIDE SEQUENCE [LARGE SCALE GENOMIC DNA]</scope>
    <source>
        <strain evidence="1 2">PR1</strain>
    </source>
</reference>
<dbReference type="GO" id="GO:0007155">
    <property type="term" value="P:cell adhesion"/>
    <property type="evidence" value="ECO:0007669"/>
    <property type="project" value="InterPro"/>
</dbReference>
<dbReference type="AlphaFoldDB" id="A0A219X573"/>
<evidence type="ECO:0000313" key="1">
    <source>
        <dbReference type="EMBL" id="OZS73048.1"/>
    </source>
</evidence>
<dbReference type="InterPro" id="IPR036937">
    <property type="entry name" value="Adhesion_dom_fimbrial_sf"/>
</dbReference>